<dbReference type="EMBL" id="GGMR01005088">
    <property type="protein sequence ID" value="MBY17707.1"/>
    <property type="molecule type" value="Transcribed_RNA"/>
</dbReference>
<dbReference type="AlphaFoldDB" id="A0A2S2NKP1"/>
<organism evidence="1">
    <name type="scientific">Schizaphis graminum</name>
    <name type="common">Green bug aphid</name>
    <dbReference type="NCBI Taxonomy" id="13262"/>
    <lineage>
        <taxon>Eukaryota</taxon>
        <taxon>Metazoa</taxon>
        <taxon>Ecdysozoa</taxon>
        <taxon>Arthropoda</taxon>
        <taxon>Hexapoda</taxon>
        <taxon>Insecta</taxon>
        <taxon>Pterygota</taxon>
        <taxon>Neoptera</taxon>
        <taxon>Paraneoptera</taxon>
        <taxon>Hemiptera</taxon>
        <taxon>Sternorrhyncha</taxon>
        <taxon>Aphidomorpha</taxon>
        <taxon>Aphidoidea</taxon>
        <taxon>Aphididae</taxon>
        <taxon>Aphidini</taxon>
        <taxon>Schizaphis</taxon>
    </lineage>
</organism>
<sequence>MAFHMQLFIIEFNLNASIISVISSLLNDKVHSTPNVQQSPKRLPTLSHFFCLRYPDNPVIFLKEFLWCFVILHVIAIVKRIIEVILYNIHYPLLSNIKEVNFYSRDSKRICNYIIFFINFSLRLCLPTESNDILFTIHILSRSKYFN</sequence>
<reference evidence="1" key="1">
    <citation type="submission" date="2018-04" db="EMBL/GenBank/DDBJ databases">
        <title>Transcriptome of Schizaphis graminum biotype I.</title>
        <authorList>
            <person name="Scully E.D."/>
            <person name="Geib S.M."/>
            <person name="Palmer N.A."/>
            <person name="Koch K."/>
            <person name="Bradshaw J."/>
            <person name="Heng-Moss T."/>
            <person name="Sarath G."/>
        </authorList>
    </citation>
    <scope>NUCLEOTIDE SEQUENCE</scope>
</reference>
<accession>A0A2S2NKP1</accession>
<proteinExistence type="predicted"/>
<gene>
    <name evidence="1" type="ORF">g.69251</name>
</gene>
<protein>
    <submittedName>
        <fullName evidence="1">Uncharacterized protein</fullName>
    </submittedName>
</protein>
<evidence type="ECO:0000313" key="1">
    <source>
        <dbReference type="EMBL" id="MBY17707.1"/>
    </source>
</evidence>
<name>A0A2S2NKP1_SCHGA</name>